<dbReference type="Pfam" id="PF13715">
    <property type="entry name" value="CarbopepD_reg_2"/>
    <property type="match status" value="1"/>
</dbReference>
<comment type="caution">
    <text evidence="1">The sequence shown here is derived from an EMBL/GenBank/DDBJ whole genome shotgun (WGS) entry which is preliminary data.</text>
</comment>
<accession>A0A0D7WDN8</accession>
<dbReference type="SUPFAM" id="SSF49464">
    <property type="entry name" value="Carboxypeptidase regulatory domain-like"/>
    <property type="match status" value="1"/>
</dbReference>
<dbReference type="SUPFAM" id="SSF51126">
    <property type="entry name" value="Pectin lyase-like"/>
    <property type="match status" value="1"/>
</dbReference>
<dbReference type="AlphaFoldDB" id="A0A0D7WDN8"/>
<dbReference type="STRING" id="1435349.PW52_01935"/>
<evidence type="ECO:0008006" key="3">
    <source>
        <dbReference type="Google" id="ProtNLM"/>
    </source>
</evidence>
<organism evidence="1 2">
    <name type="scientific">Neotamlana sedimentorum</name>
    <dbReference type="NCBI Taxonomy" id="1435349"/>
    <lineage>
        <taxon>Bacteria</taxon>
        <taxon>Pseudomonadati</taxon>
        <taxon>Bacteroidota</taxon>
        <taxon>Flavobacteriia</taxon>
        <taxon>Flavobacteriales</taxon>
        <taxon>Flavobacteriaceae</taxon>
        <taxon>Neotamlana</taxon>
    </lineage>
</organism>
<dbReference type="InterPro" id="IPR012334">
    <property type="entry name" value="Pectin_lyas_fold"/>
</dbReference>
<keyword evidence="2" id="KW-1185">Reference proteome</keyword>
<dbReference type="RefSeq" id="WP_044631212.1">
    <property type="nucleotide sequence ID" value="NZ_JTDW01000001.1"/>
</dbReference>
<sequence>MVTTKTDNNFKMRYKFLKIILFAFTLIIIFSNNAFAQFKDKITLVGWVTDVNNNPLDGVSIHANGEGTKTKSDGKFELILHKSHSKKIELRISKLGFKEQKIKVNTSKLAKDLKIQLISDGNKLAKYQIEKVSIEPEVLSVMKEKWNDNFIHAQYPKQYLNNIIMLTPGDDVQTAIDKAHESGGGIVYLTEGIHTTDNLKIKSKVTLCGAGRSKTILKHTGKGHFMDQAEQKLTDIVFKDITLQGGEHTKSGLNLRGQNDDRHERFMWQNVNITGINSHGIGISRVNHIIMDNSHFQNNGLKGSLHHNVYFLFVSYVLQSDCDMSNPAEGKSNKYTSTSHLLTQRCVMKNGKGNGIQADNDQGGYLFFHKHHLSGFKRVAMWFPCEEYYNKFQYTEDPKWVPQNVILNRCEVINNGYGAMWRIVGGKSNVINSYFDNEKIDMGLLKGKVKMDKNSVFKKGNEFYEDVKEWPKDLKLLG</sequence>
<dbReference type="Proteomes" id="UP000032578">
    <property type="component" value="Unassembled WGS sequence"/>
</dbReference>
<gene>
    <name evidence="1" type="ORF">PW52_01935</name>
</gene>
<evidence type="ECO:0000313" key="2">
    <source>
        <dbReference type="Proteomes" id="UP000032578"/>
    </source>
</evidence>
<dbReference type="InterPro" id="IPR011050">
    <property type="entry name" value="Pectin_lyase_fold/virulence"/>
</dbReference>
<reference evidence="1 2" key="1">
    <citation type="submission" date="2014-11" db="EMBL/GenBank/DDBJ databases">
        <title>Tamlana sedimentorum sp. nov., isolated from shallow sand sediments of the Sea of Japan.</title>
        <authorList>
            <person name="Romanenko L.A."/>
        </authorList>
    </citation>
    <scope>NUCLEOTIDE SEQUENCE [LARGE SCALE GENOMIC DNA]</scope>
    <source>
        <strain evidence="1 2">JCM 19808</strain>
    </source>
</reference>
<dbReference type="EMBL" id="JTDW01000001">
    <property type="protein sequence ID" value="KJD37219.1"/>
    <property type="molecule type" value="Genomic_DNA"/>
</dbReference>
<name>A0A0D7WDN8_9FLAO</name>
<dbReference type="Gene3D" id="2.160.20.10">
    <property type="entry name" value="Single-stranded right-handed beta-helix, Pectin lyase-like"/>
    <property type="match status" value="1"/>
</dbReference>
<proteinExistence type="predicted"/>
<dbReference type="Gene3D" id="2.60.40.1120">
    <property type="entry name" value="Carboxypeptidase-like, regulatory domain"/>
    <property type="match status" value="1"/>
</dbReference>
<dbReference type="InterPro" id="IPR008969">
    <property type="entry name" value="CarboxyPept-like_regulatory"/>
</dbReference>
<dbReference type="OrthoDB" id="5621785at2"/>
<dbReference type="PATRIC" id="fig|1435349.4.peg.402"/>
<protein>
    <recommendedName>
        <fullName evidence="3">Right handed beta helix domain-containing protein</fullName>
    </recommendedName>
</protein>
<evidence type="ECO:0000313" key="1">
    <source>
        <dbReference type="EMBL" id="KJD37219.1"/>
    </source>
</evidence>